<evidence type="ECO:0000256" key="1">
    <source>
        <dbReference type="ARBA" id="ARBA00022803"/>
    </source>
</evidence>
<dbReference type="InterPro" id="IPR019412">
    <property type="entry name" value="IML2/TPR_39"/>
</dbReference>
<protein>
    <submittedName>
        <fullName evidence="2">Tetratricopeptide repeat protein 39C</fullName>
    </submittedName>
</protein>
<accession>A0ABV0QB90</accession>
<keyword evidence="3" id="KW-1185">Reference proteome</keyword>
<name>A0ABV0QB90_9TELE</name>
<dbReference type="EMBL" id="JAHRIN010003366">
    <property type="protein sequence ID" value="MEQ2192726.1"/>
    <property type="molecule type" value="Genomic_DNA"/>
</dbReference>
<sequence length="233" mass="25847">MADPTQPAPRGSEEEKTEVINDAELALKGINMLLNNGFKESDELFRTHRNHSPLMSFGASFVSFLNAVLTFEEEKMQMAFEDLKSTEKLCESENASVIETIKNKIKRSVDSQRSGMAAVDRLQRQIIIADCQVYLAVLSFIKQELSDLSYSSRSSSTRPSQSQRLDGISPEVLDRLKGSVSFGYGLFHLCISMVPPHLLKIVNLLGFPGDRHQGLSALTYASESKDMKAPLAT</sequence>
<evidence type="ECO:0000313" key="3">
    <source>
        <dbReference type="Proteomes" id="UP001434883"/>
    </source>
</evidence>
<gene>
    <name evidence="2" type="primary">TTC39C_2</name>
    <name evidence="2" type="ORF">XENOCAPTIV_016238</name>
</gene>
<organism evidence="2 3">
    <name type="scientific">Xenoophorus captivus</name>
    <dbReference type="NCBI Taxonomy" id="1517983"/>
    <lineage>
        <taxon>Eukaryota</taxon>
        <taxon>Metazoa</taxon>
        <taxon>Chordata</taxon>
        <taxon>Craniata</taxon>
        <taxon>Vertebrata</taxon>
        <taxon>Euteleostomi</taxon>
        <taxon>Actinopterygii</taxon>
        <taxon>Neopterygii</taxon>
        <taxon>Teleostei</taxon>
        <taxon>Neoteleostei</taxon>
        <taxon>Acanthomorphata</taxon>
        <taxon>Ovalentaria</taxon>
        <taxon>Atherinomorphae</taxon>
        <taxon>Cyprinodontiformes</taxon>
        <taxon>Goodeidae</taxon>
        <taxon>Xenoophorus</taxon>
    </lineage>
</organism>
<reference evidence="2 3" key="1">
    <citation type="submission" date="2021-06" db="EMBL/GenBank/DDBJ databases">
        <authorList>
            <person name="Palmer J.M."/>
        </authorList>
    </citation>
    <scope>NUCLEOTIDE SEQUENCE [LARGE SCALE GENOMIC DNA]</scope>
    <source>
        <strain evidence="2 3">XC_2019</strain>
        <tissue evidence="2">Muscle</tissue>
    </source>
</reference>
<comment type="caution">
    <text evidence="2">The sequence shown here is derived from an EMBL/GenBank/DDBJ whole genome shotgun (WGS) entry which is preliminary data.</text>
</comment>
<keyword evidence="1" id="KW-0802">TPR repeat</keyword>
<proteinExistence type="predicted"/>
<dbReference type="PANTHER" id="PTHR31859">
    <property type="entry name" value="TETRATRICOPEPTIDE REPEAT PROTEIN 39 FAMILY MEMBER"/>
    <property type="match status" value="1"/>
</dbReference>
<dbReference type="Pfam" id="PF10300">
    <property type="entry name" value="Iml2-TPR_39"/>
    <property type="match status" value="1"/>
</dbReference>
<dbReference type="Proteomes" id="UP001434883">
    <property type="component" value="Unassembled WGS sequence"/>
</dbReference>
<dbReference type="PANTHER" id="PTHR31859:SF1">
    <property type="entry name" value="TETRATRICOPEPTIDE REPEAT PROTEIN 39C"/>
    <property type="match status" value="1"/>
</dbReference>
<evidence type="ECO:0000313" key="2">
    <source>
        <dbReference type="EMBL" id="MEQ2192726.1"/>
    </source>
</evidence>